<evidence type="ECO:0000256" key="1">
    <source>
        <dbReference type="SAM" id="Phobius"/>
    </source>
</evidence>
<accession>A0A3L7AF05</accession>
<sequence>MIFGLLGLVAAAAFTGAALYVNVVEQPARLALSEASALAQFRPADRRGFAMQAVLVVAGFVCGAAAFLTQGDWHFLAGGVLMLANWPYTFIGIAPTEQRLMAARADDPDCRRLLSNWGQLHMVRTGLGVLATFIFFQAVLD</sequence>
<dbReference type="RefSeq" id="WP_121623051.1">
    <property type="nucleotide sequence ID" value="NZ_JACIIW010000002.1"/>
</dbReference>
<dbReference type="Proteomes" id="UP000269692">
    <property type="component" value="Unassembled WGS sequence"/>
</dbReference>
<dbReference type="EMBL" id="RCTF01000006">
    <property type="protein sequence ID" value="RLP79036.1"/>
    <property type="molecule type" value="Genomic_DNA"/>
</dbReference>
<proteinExistence type="predicted"/>
<dbReference type="PANTHER" id="PTHR36535">
    <property type="entry name" value="YALI0E30327P"/>
    <property type="match status" value="1"/>
</dbReference>
<dbReference type="Pfam" id="PF08592">
    <property type="entry name" value="Anthrone_oxy"/>
    <property type="match status" value="1"/>
</dbReference>
<protein>
    <submittedName>
        <fullName evidence="2">DUF1772 domain-containing protein</fullName>
    </submittedName>
</protein>
<evidence type="ECO:0000313" key="2">
    <source>
        <dbReference type="EMBL" id="RLP79036.1"/>
    </source>
</evidence>
<organism evidence="2 3">
    <name type="scientific">Xanthobacter tagetidis</name>
    <dbReference type="NCBI Taxonomy" id="60216"/>
    <lineage>
        <taxon>Bacteria</taxon>
        <taxon>Pseudomonadati</taxon>
        <taxon>Pseudomonadota</taxon>
        <taxon>Alphaproteobacteria</taxon>
        <taxon>Hyphomicrobiales</taxon>
        <taxon>Xanthobacteraceae</taxon>
        <taxon>Xanthobacter</taxon>
    </lineage>
</organism>
<dbReference type="AlphaFoldDB" id="A0A3L7AF05"/>
<dbReference type="OrthoDB" id="7473921at2"/>
<evidence type="ECO:0000313" key="3">
    <source>
        <dbReference type="Proteomes" id="UP000269692"/>
    </source>
</evidence>
<keyword evidence="1" id="KW-0472">Membrane</keyword>
<gene>
    <name evidence="2" type="ORF">D9R14_09325</name>
</gene>
<keyword evidence="3" id="KW-1185">Reference proteome</keyword>
<dbReference type="PANTHER" id="PTHR36535:SF1">
    <property type="entry name" value="DUF1772 DOMAIN-CONTAINING PROTEIN"/>
    <property type="match status" value="1"/>
</dbReference>
<dbReference type="InterPro" id="IPR013901">
    <property type="entry name" value="Anthrone_oxy"/>
</dbReference>
<feature type="transmembrane region" description="Helical" evidence="1">
    <location>
        <begin position="49"/>
        <end position="68"/>
    </location>
</feature>
<reference evidence="2 3" key="1">
    <citation type="submission" date="2018-10" db="EMBL/GenBank/DDBJ databases">
        <title>Xanthobacter tagetidis genome sequencing and assembly.</title>
        <authorList>
            <person name="Maclea K.S."/>
            <person name="Goen A.E."/>
            <person name="Fatima S.A."/>
        </authorList>
    </citation>
    <scope>NUCLEOTIDE SEQUENCE [LARGE SCALE GENOMIC DNA]</scope>
    <source>
        <strain evidence="2 3">ATCC 700314</strain>
    </source>
</reference>
<feature type="transmembrane region" description="Helical" evidence="1">
    <location>
        <begin position="121"/>
        <end position="140"/>
    </location>
</feature>
<name>A0A3L7AF05_9HYPH</name>
<keyword evidence="1" id="KW-0812">Transmembrane</keyword>
<feature type="transmembrane region" description="Helical" evidence="1">
    <location>
        <begin position="75"/>
        <end position="94"/>
    </location>
</feature>
<keyword evidence="1" id="KW-1133">Transmembrane helix</keyword>
<comment type="caution">
    <text evidence="2">The sequence shown here is derived from an EMBL/GenBank/DDBJ whole genome shotgun (WGS) entry which is preliminary data.</text>
</comment>